<proteinExistence type="predicted"/>
<protein>
    <submittedName>
        <fullName evidence="3">Uncharacterized protein</fullName>
    </submittedName>
</protein>
<evidence type="ECO:0000313" key="4">
    <source>
        <dbReference type="Proteomes" id="UP000799428"/>
    </source>
</evidence>
<keyword evidence="4" id="KW-1185">Reference proteome</keyword>
<keyword evidence="2" id="KW-0812">Transmembrane</keyword>
<dbReference type="Proteomes" id="UP000799428">
    <property type="component" value="Unassembled WGS sequence"/>
</dbReference>
<accession>A0A6G1K9T4</accession>
<evidence type="ECO:0000256" key="2">
    <source>
        <dbReference type="SAM" id="Phobius"/>
    </source>
</evidence>
<organism evidence="3 4">
    <name type="scientific">Pleomassaria siparia CBS 279.74</name>
    <dbReference type="NCBI Taxonomy" id="1314801"/>
    <lineage>
        <taxon>Eukaryota</taxon>
        <taxon>Fungi</taxon>
        <taxon>Dikarya</taxon>
        <taxon>Ascomycota</taxon>
        <taxon>Pezizomycotina</taxon>
        <taxon>Dothideomycetes</taxon>
        <taxon>Pleosporomycetidae</taxon>
        <taxon>Pleosporales</taxon>
        <taxon>Pleomassariaceae</taxon>
        <taxon>Pleomassaria</taxon>
    </lineage>
</organism>
<evidence type="ECO:0000313" key="3">
    <source>
        <dbReference type="EMBL" id="KAF2709222.1"/>
    </source>
</evidence>
<dbReference type="AlphaFoldDB" id="A0A6G1K9T4"/>
<keyword evidence="2" id="KW-0472">Membrane</keyword>
<keyword evidence="2" id="KW-1133">Transmembrane helix</keyword>
<dbReference type="EMBL" id="MU005770">
    <property type="protein sequence ID" value="KAF2709222.1"/>
    <property type="molecule type" value="Genomic_DNA"/>
</dbReference>
<name>A0A6G1K9T4_9PLEO</name>
<sequence>MTVGEIDMEANVLHNTMNIQTCSSSSSSSSTMVSQHIALQCYPSTATTPVVQTPPAPTYLPGGVSPRQSLTESPPPPPVSNTHPPLPPRVTLIPKPRARARMDPFPWRNDQRRQAYKKRRVYCAIGLVVSTVFLIGLVVAVVMATNY</sequence>
<feature type="transmembrane region" description="Helical" evidence="2">
    <location>
        <begin position="121"/>
        <end position="144"/>
    </location>
</feature>
<feature type="compositionally biased region" description="Pro residues" evidence="1">
    <location>
        <begin position="73"/>
        <end position="88"/>
    </location>
</feature>
<reference evidence="3" key="1">
    <citation type="journal article" date="2020" name="Stud. Mycol.">
        <title>101 Dothideomycetes genomes: a test case for predicting lifestyles and emergence of pathogens.</title>
        <authorList>
            <person name="Haridas S."/>
            <person name="Albert R."/>
            <person name="Binder M."/>
            <person name="Bloem J."/>
            <person name="Labutti K."/>
            <person name="Salamov A."/>
            <person name="Andreopoulos B."/>
            <person name="Baker S."/>
            <person name="Barry K."/>
            <person name="Bills G."/>
            <person name="Bluhm B."/>
            <person name="Cannon C."/>
            <person name="Castanera R."/>
            <person name="Culley D."/>
            <person name="Daum C."/>
            <person name="Ezra D."/>
            <person name="Gonzalez J."/>
            <person name="Henrissat B."/>
            <person name="Kuo A."/>
            <person name="Liang C."/>
            <person name="Lipzen A."/>
            <person name="Lutzoni F."/>
            <person name="Magnuson J."/>
            <person name="Mondo S."/>
            <person name="Nolan M."/>
            <person name="Ohm R."/>
            <person name="Pangilinan J."/>
            <person name="Park H.-J."/>
            <person name="Ramirez L."/>
            <person name="Alfaro M."/>
            <person name="Sun H."/>
            <person name="Tritt A."/>
            <person name="Yoshinaga Y."/>
            <person name="Zwiers L.-H."/>
            <person name="Turgeon B."/>
            <person name="Goodwin S."/>
            <person name="Spatafora J."/>
            <person name="Crous P."/>
            <person name="Grigoriev I."/>
        </authorList>
    </citation>
    <scope>NUCLEOTIDE SEQUENCE</scope>
    <source>
        <strain evidence="3">CBS 279.74</strain>
    </source>
</reference>
<evidence type="ECO:0000256" key="1">
    <source>
        <dbReference type="SAM" id="MobiDB-lite"/>
    </source>
</evidence>
<feature type="region of interest" description="Disordered" evidence="1">
    <location>
        <begin position="52"/>
        <end position="103"/>
    </location>
</feature>
<gene>
    <name evidence="3" type="ORF">K504DRAFT_467199</name>
</gene>